<proteinExistence type="predicted"/>
<dbReference type="EMBL" id="JAXOJX010000023">
    <property type="protein sequence ID" value="MDZ5457894.1"/>
    <property type="molecule type" value="Genomic_DNA"/>
</dbReference>
<organism evidence="1 2">
    <name type="scientific">Azohydromonas lata</name>
    <dbReference type="NCBI Taxonomy" id="45677"/>
    <lineage>
        <taxon>Bacteria</taxon>
        <taxon>Pseudomonadati</taxon>
        <taxon>Pseudomonadota</taxon>
        <taxon>Betaproteobacteria</taxon>
        <taxon>Burkholderiales</taxon>
        <taxon>Sphaerotilaceae</taxon>
        <taxon>Azohydromonas</taxon>
    </lineage>
</organism>
<evidence type="ECO:0008006" key="3">
    <source>
        <dbReference type="Google" id="ProtNLM"/>
    </source>
</evidence>
<reference evidence="1 2" key="1">
    <citation type="submission" date="2023-11" db="EMBL/GenBank/DDBJ databases">
        <title>Draft genome of Azohydromonas lata strain H1 (DSM1123), a polyhydroxyalkanoate producer.</title>
        <authorList>
            <person name="Traversa D."/>
            <person name="D'Addabbo P."/>
            <person name="Pazzani C."/>
            <person name="Manzari C."/>
            <person name="Chiara M."/>
            <person name="Scrascia M."/>
        </authorList>
    </citation>
    <scope>NUCLEOTIDE SEQUENCE [LARGE SCALE GENOMIC DNA]</scope>
    <source>
        <strain evidence="1 2">H1</strain>
    </source>
</reference>
<dbReference type="RefSeq" id="WP_322466080.1">
    <property type="nucleotide sequence ID" value="NZ_JAXOJX010000023.1"/>
</dbReference>
<gene>
    <name evidence="1" type="ORF">SM757_15050</name>
</gene>
<dbReference type="Proteomes" id="UP001293718">
    <property type="component" value="Unassembled WGS sequence"/>
</dbReference>
<sequence>MSGPTKPAPRRAASPNAAAMRDAYTRSKTLRESLGDKLLPLLALCQFATSAHETLHQLDRAAAGDAEFVTRLDMAAPAWLDAMGQLGAMPGRIGECLALAMTLCSEAAGNAQAVAEVTYSASRDLCAVAPAMKGGAA</sequence>
<keyword evidence="2" id="KW-1185">Reference proteome</keyword>
<protein>
    <recommendedName>
        <fullName evidence="3">Phasin domain-containing protein</fullName>
    </recommendedName>
</protein>
<name>A0ABU5IFL9_9BURK</name>
<comment type="caution">
    <text evidence="1">The sequence shown here is derived from an EMBL/GenBank/DDBJ whole genome shotgun (WGS) entry which is preliminary data.</text>
</comment>
<evidence type="ECO:0000313" key="1">
    <source>
        <dbReference type="EMBL" id="MDZ5457894.1"/>
    </source>
</evidence>
<accession>A0ABU5IFL9</accession>
<evidence type="ECO:0000313" key="2">
    <source>
        <dbReference type="Proteomes" id="UP001293718"/>
    </source>
</evidence>